<keyword evidence="3" id="KW-1185">Reference proteome</keyword>
<dbReference type="STRING" id="721133.SAMN05216176_10521"/>
<dbReference type="Pfam" id="PF13527">
    <property type="entry name" value="Acetyltransf_9"/>
    <property type="match status" value="1"/>
</dbReference>
<dbReference type="Gene3D" id="3.40.630.30">
    <property type="match status" value="1"/>
</dbReference>
<dbReference type="CDD" id="cd04301">
    <property type="entry name" value="NAT_SF"/>
    <property type="match status" value="1"/>
</dbReference>
<dbReference type="EMBL" id="AMSI01000004">
    <property type="protein sequence ID" value="EKF42985.1"/>
    <property type="molecule type" value="Genomic_DNA"/>
</dbReference>
<protein>
    <submittedName>
        <fullName evidence="2">Acetyltransferase</fullName>
    </submittedName>
</protein>
<evidence type="ECO:0000313" key="2">
    <source>
        <dbReference type="EMBL" id="EKF42985.1"/>
    </source>
</evidence>
<evidence type="ECO:0000259" key="1">
    <source>
        <dbReference type="PROSITE" id="PS51186"/>
    </source>
</evidence>
<sequence length="285" mass="32381">MKGLRYRSDYAQTDTGFSELGRLINDTFEIDISPLNRLGHDPSIIAFGWWHEERLVANVSLYERQFYLDGNRVFAFGVQSVAVRPDWRGKGLFRDLMLRALRYADTRAELVILVTGTPELYKPFGFRQLHETIFSAELTLQNSTTEYRDLSLDAAEDVSLLRDIFSRRVPTSLLAAACDHPSLFFLRAVLTPDIRLVYLPALDAVAALRTTREALVLMDVVAAKIPTLEDILANIGFGRGRVDVHFTPDRLGWKPQRQHRVDNGYMVRGAFAPEGQAFMLSDMRV</sequence>
<dbReference type="RefSeq" id="WP_009449885.1">
    <property type="nucleotide sequence ID" value="NZ_AMSI01000004.1"/>
</dbReference>
<dbReference type="OrthoDB" id="359414at2"/>
<comment type="caution">
    <text evidence="2">The sequence shown here is derived from an EMBL/GenBank/DDBJ whole genome shotgun (WGS) entry which is preliminary data.</text>
</comment>
<organism evidence="2 3">
    <name type="scientific">Nitratireductor indicus C115</name>
    <dbReference type="NCBI Taxonomy" id="1231190"/>
    <lineage>
        <taxon>Bacteria</taxon>
        <taxon>Pseudomonadati</taxon>
        <taxon>Pseudomonadota</taxon>
        <taxon>Alphaproteobacteria</taxon>
        <taxon>Hyphomicrobiales</taxon>
        <taxon>Phyllobacteriaceae</taxon>
        <taxon>Nitratireductor</taxon>
    </lineage>
</organism>
<dbReference type="SUPFAM" id="SSF55729">
    <property type="entry name" value="Acyl-CoA N-acyltransferases (Nat)"/>
    <property type="match status" value="1"/>
</dbReference>
<evidence type="ECO:0000313" key="3">
    <source>
        <dbReference type="Proteomes" id="UP000007374"/>
    </source>
</evidence>
<proteinExistence type="predicted"/>
<dbReference type="InterPro" id="IPR000182">
    <property type="entry name" value="GNAT_dom"/>
</dbReference>
<dbReference type="PROSITE" id="PS51186">
    <property type="entry name" value="GNAT"/>
    <property type="match status" value="1"/>
</dbReference>
<reference evidence="2 3" key="1">
    <citation type="journal article" date="2012" name="J. Bacteriol.">
        <title>Genome Sequence of Nitratireductor indicus Type Strain C115.</title>
        <authorList>
            <person name="Lai Q."/>
            <person name="Li G."/>
            <person name="Yu Z."/>
            <person name="Shao Z."/>
        </authorList>
    </citation>
    <scope>NUCLEOTIDE SEQUENCE [LARGE SCALE GENOMIC DNA]</scope>
    <source>
        <strain evidence="2 3">C115</strain>
    </source>
</reference>
<keyword evidence="2" id="KW-0808">Transferase</keyword>
<accession>K2NUE6</accession>
<dbReference type="eggNOG" id="COG3153">
    <property type="taxonomic scope" value="Bacteria"/>
</dbReference>
<feature type="domain" description="N-acetyltransferase" evidence="1">
    <location>
        <begin position="4"/>
        <end position="141"/>
    </location>
</feature>
<name>K2NUE6_9HYPH</name>
<dbReference type="Proteomes" id="UP000007374">
    <property type="component" value="Unassembled WGS sequence"/>
</dbReference>
<dbReference type="PATRIC" id="fig|1231190.3.peg.1391"/>
<gene>
    <name evidence="2" type="ORF">NA8A_06609</name>
</gene>
<dbReference type="GO" id="GO:0016747">
    <property type="term" value="F:acyltransferase activity, transferring groups other than amino-acyl groups"/>
    <property type="evidence" value="ECO:0007669"/>
    <property type="project" value="InterPro"/>
</dbReference>
<dbReference type="AlphaFoldDB" id="K2NUE6"/>
<dbReference type="InterPro" id="IPR016181">
    <property type="entry name" value="Acyl_CoA_acyltransferase"/>
</dbReference>